<accession>A0AAN9LQF4</accession>
<evidence type="ECO:0000313" key="2">
    <source>
        <dbReference type="EMBL" id="KAK7340390.1"/>
    </source>
</evidence>
<gene>
    <name evidence="2" type="ORF">VNO77_21092</name>
</gene>
<feature type="region of interest" description="Disordered" evidence="1">
    <location>
        <begin position="60"/>
        <end position="79"/>
    </location>
</feature>
<organism evidence="2 3">
    <name type="scientific">Canavalia gladiata</name>
    <name type="common">Sword bean</name>
    <name type="synonym">Dolichos gladiatus</name>
    <dbReference type="NCBI Taxonomy" id="3824"/>
    <lineage>
        <taxon>Eukaryota</taxon>
        <taxon>Viridiplantae</taxon>
        <taxon>Streptophyta</taxon>
        <taxon>Embryophyta</taxon>
        <taxon>Tracheophyta</taxon>
        <taxon>Spermatophyta</taxon>
        <taxon>Magnoliopsida</taxon>
        <taxon>eudicotyledons</taxon>
        <taxon>Gunneridae</taxon>
        <taxon>Pentapetalae</taxon>
        <taxon>rosids</taxon>
        <taxon>fabids</taxon>
        <taxon>Fabales</taxon>
        <taxon>Fabaceae</taxon>
        <taxon>Papilionoideae</taxon>
        <taxon>50 kb inversion clade</taxon>
        <taxon>NPAAA clade</taxon>
        <taxon>indigoferoid/millettioid clade</taxon>
        <taxon>Phaseoleae</taxon>
        <taxon>Canavalia</taxon>
    </lineage>
</organism>
<keyword evidence="3" id="KW-1185">Reference proteome</keyword>
<name>A0AAN9LQF4_CANGL</name>
<protein>
    <submittedName>
        <fullName evidence="2">Uncharacterized protein</fullName>
    </submittedName>
</protein>
<feature type="compositionally biased region" description="Basic and acidic residues" evidence="1">
    <location>
        <begin position="69"/>
        <end position="79"/>
    </location>
</feature>
<comment type="caution">
    <text evidence="2">The sequence shown here is derived from an EMBL/GenBank/DDBJ whole genome shotgun (WGS) entry which is preliminary data.</text>
</comment>
<proteinExistence type="predicted"/>
<reference evidence="2 3" key="1">
    <citation type="submission" date="2024-01" db="EMBL/GenBank/DDBJ databases">
        <title>The genomes of 5 underutilized Papilionoideae crops provide insights into root nodulation and disease resistanc.</title>
        <authorList>
            <person name="Jiang F."/>
        </authorList>
    </citation>
    <scope>NUCLEOTIDE SEQUENCE [LARGE SCALE GENOMIC DNA]</scope>
    <source>
        <strain evidence="2">LVBAO_FW01</strain>
        <tissue evidence="2">Leaves</tissue>
    </source>
</reference>
<evidence type="ECO:0000313" key="3">
    <source>
        <dbReference type="Proteomes" id="UP001367508"/>
    </source>
</evidence>
<dbReference type="Proteomes" id="UP001367508">
    <property type="component" value="Unassembled WGS sequence"/>
</dbReference>
<dbReference type="AlphaFoldDB" id="A0AAN9LQF4"/>
<evidence type="ECO:0000256" key="1">
    <source>
        <dbReference type="SAM" id="MobiDB-lite"/>
    </source>
</evidence>
<dbReference type="EMBL" id="JAYMYQ010000004">
    <property type="protein sequence ID" value="KAK7340390.1"/>
    <property type="molecule type" value="Genomic_DNA"/>
</dbReference>
<sequence length="108" mass="12188">MLTTLLTFSTLGFDLCSRHHSLQKPTFLHFDDEIFATSPAITKYHVNQIIGRKLEGEDAGEDLLPIPNKGEEPSLSIERERELQAPLPSHDLPRIISIKTEIVKLEPT</sequence>